<evidence type="ECO:0000313" key="4">
    <source>
        <dbReference type="Proteomes" id="UP000306808"/>
    </source>
</evidence>
<dbReference type="SUPFAM" id="SSF101874">
    <property type="entry name" value="YceI-like"/>
    <property type="match status" value="1"/>
</dbReference>
<reference evidence="3 4" key="1">
    <citation type="submission" date="2019-04" db="EMBL/GenBank/DDBJ databases">
        <title>Sphingobacterium olei sp. nov., isolated from oil-contaminated soil.</title>
        <authorList>
            <person name="Liu B."/>
        </authorList>
    </citation>
    <scope>NUCLEOTIDE SEQUENCE [LARGE SCALE GENOMIC DNA]</scope>
    <source>
        <strain evidence="3 4">HAL-9</strain>
    </source>
</reference>
<feature type="signal peptide" evidence="1">
    <location>
        <begin position="1"/>
        <end position="20"/>
    </location>
</feature>
<comment type="caution">
    <text evidence="3">The sequence shown here is derived from an EMBL/GenBank/DDBJ whole genome shotgun (WGS) entry which is preliminary data.</text>
</comment>
<dbReference type="AlphaFoldDB" id="A0A4U0P108"/>
<gene>
    <name evidence="3" type="ORF">FAZ15_12150</name>
</gene>
<dbReference type="OrthoDB" id="951410at2"/>
<dbReference type="PANTHER" id="PTHR34406:SF1">
    <property type="entry name" value="PROTEIN YCEI"/>
    <property type="match status" value="1"/>
</dbReference>
<dbReference type="RefSeq" id="WP_136901569.1">
    <property type="nucleotide sequence ID" value="NZ_SUME01000004.1"/>
</dbReference>
<evidence type="ECO:0000259" key="2">
    <source>
        <dbReference type="SMART" id="SM00867"/>
    </source>
</evidence>
<evidence type="ECO:0000256" key="1">
    <source>
        <dbReference type="SAM" id="SignalP"/>
    </source>
</evidence>
<keyword evidence="1" id="KW-0732">Signal</keyword>
<dbReference type="SMART" id="SM00867">
    <property type="entry name" value="YceI"/>
    <property type="match status" value="1"/>
</dbReference>
<proteinExistence type="predicted"/>
<keyword evidence="4" id="KW-1185">Reference proteome</keyword>
<dbReference type="InterPro" id="IPR036761">
    <property type="entry name" value="TTHA0802/YceI-like_sf"/>
</dbReference>
<accession>A0A4U0P108</accession>
<feature type="chain" id="PRO_5020969854" evidence="1">
    <location>
        <begin position="21"/>
        <end position="189"/>
    </location>
</feature>
<dbReference type="Proteomes" id="UP000306808">
    <property type="component" value="Unassembled WGS sequence"/>
</dbReference>
<dbReference type="EMBL" id="SUME01000004">
    <property type="protein sequence ID" value="TJZ60730.1"/>
    <property type="molecule type" value="Genomic_DNA"/>
</dbReference>
<dbReference type="Gene3D" id="2.40.128.110">
    <property type="entry name" value="Lipid/polyisoprenoid-binding, YceI-like"/>
    <property type="match status" value="1"/>
</dbReference>
<sequence>MKKIGLVIILFCCIVSMATAQSTATYTVDKTKSSIKWVAKKVVGGHEGTINIKEGTVNVSGNKVTGGSFVIDMLSLKCTDAERLTGHLKNEDFFNVEKFPTSVFVITKIDHTKKDPIITGKLTIKGITKDISFPATLSADGAKVEAKATVKVNRLDYDIKYRSSSFFADLGNRAIEDEFTLEISLVATK</sequence>
<organism evidence="3 4">
    <name type="scientific">Sphingobacterium olei</name>
    <dbReference type="NCBI Taxonomy" id="2571155"/>
    <lineage>
        <taxon>Bacteria</taxon>
        <taxon>Pseudomonadati</taxon>
        <taxon>Bacteroidota</taxon>
        <taxon>Sphingobacteriia</taxon>
        <taxon>Sphingobacteriales</taxon>
        <taxon>Sphingobacteriaceae</taxon>
        <taxon>Sphingobacterium</taxon>
    </lineage>
</organism>
<feature type="domain" description="Lipid/polyisoprenoid-binding YceI-like" evidence="2">
    <location>
        <begin position="25"/>
        <end position="188"/>
    </location>
</feature>
<dbReference type="PANTHER" id="PTHR34406">
    <property type="entry name" value="PROTEIN YCEI"/>
    <property type="match status" value="1"/>
</dbReference>
<evidence type="ECO:0000313" key="3">
    <source>
        <dbReference type="EMBL" id="TJZ60730.1"/>
    </source>
</evidence>
<dbReference type="InterPro" id="IPR007372">
    <property type="entry name" value="Lipid/polyisoprenoid-bd_YceI"/>
</dbReference>
<name>A0A4U0P108_9SPHI</name>
<protein>
    <submittedName>
        <fullName evidence="3">YceI family protein</fullName>
    </submittedName>
</protein>
<dbReference type="Pfam" id="PF04264">
    <property type="entry name" value="YceI"/>
    <property type="match status" value="1"/>
</dbReference>